<feature type="chain" id="PRO_5027064335" evidence="7">
    <location>
        <begin position="20"/>
        <end position="245"/>
    </location>
</feature>
<dbReference type="GO" id="GO:0015689">
    <property type="term" value="P:molybdate ion transport"/>
    <property type="evidence" value="ECO:0007669"/>
    <property type="project" value="InterPro"/>
</dbReference>
<evidence type="ECO:0000256" key="7">
    <source>
        <dbReference type="SAM" id="SignalP"/>
    </source>
</evidence>
<dbReference type="Gene3D" id="3.40.190.10">
    <property type="entry name" value="Periplasmic binding protein-like II"/>
    <property type="match status" value="2"/>
</dbReference>
<evidence type="ECO:0000256" key="2">
    <source>
        <dbReference type="ARBA" id="ARBA00022505"/>
    </source>
</evidence>
<organism evidence="8 9">
    <name type="scientific">Pseudoduganella guangdongensis</name>
    <dbReference type="NCBI Taxonomy" id="2692179"/>
    <lineage>
        <taxon>Bacteria</taxon>
        <taxon>Pseudomonadati</taxon>
        <taxon>Pseudomonadota</taxon>
        <taxon>Betaproteobacteria</taxon>
        <taxon>Burkholderiales</taxon>
        <taxon>Oxalobacteraceae</taxon>
        <taxon>Telluria group</taxon>
        <taxon>Pseudoduganella</taxon>
    </lineage>
</organism>
<dbReference type="Proteomes" id="UP000448575">
    <property type="component" value="Unassembled WGS sequence"/>
</dbReference>
<feature type="binding site" evidence="6">
    <location>
        <position position="29"/>
    </location>
    <ligand>
        <name>molybdate</name>
        <dbReference type="ChEBI" id="CHEBI:36264"/>
    </ligand>
</feature>
<dbReference type="GO" id="GO:0030973">
    <property type="term" value="F:molybdate ion binding"/>
    <property type="evidence" value="ECO:0007669"/>
    <property type="project" value="TreeGrafter"/>
</dbReference>
<dbReference type="GO" id="GO:1901359">
    <property type="term" value="F:tungstate binding"/>
    <property type="evidence" value="ECO:0007669"/>
    <property type="project" value="UniProtKB-ARBA"/>
</dbReference>
<dbReference type="SUPFAM" id="SSF53850">
    <property type="entry name" value="Periplasmic binding protein-like II"/>
    <property type="match status" value="1"/>
</dbReference>
<comment type="subunit">
    <text evidence="5">The complex is composed of two ATP-binding proteins (ModC), two transmembrane proteins (ModB) and a solute-binding protein (ModA).</text>
</comment>
<feature type="binding site" evidence="6">
    <location>
        <position position="182"/>
    </location>
    <ligand>
        <name>molybdate</name>
        <dbReference type="ChEBI" id="CHEBI:36264"/>
    </ligand>
</feature>
<feature type="signal peptide" evidence="7">
    <location>
        <begin position="1"/>
        <end position="19"/>
    </location>
</feature>
<dbReference type="InterPro" id="IPR005950">
    <property type="entry name" value="ModA"/>
</dbReference>
<gene>
    <name evidence="8" type="primary">modA</name>
    <name evidence="8" type="ORF">GTP41_08200</name>
</gene>
<dbReference type="GO" id="GO:0046872">
    <property type="term" value="F:metal ion binding"/>
    <property type="evidence" value="ECO:0007669"/>
    <property type="project" value="UniProtKB-KW"/>
</dbReference>
<comment type="caution">
    <text evidence="8">The sequence shown here is derived from an EMBL/GenBank/DDBJ whole genome shotgun (WGS) entry which is preliminary data.</text>
</comment>
<dbReference type="AlphaFoldDB" id="A0A6N9HG71"/>
<proteinExistence type="inferred from homology"/>
<keyword evidence="3 6" id="KW-0479">Metal-binding</keyword>
<evidence type="ECO:0000256" key="4">
    <source>
        <dbReference type="ARBA" id="ARBA00022729"/>
    </source>
</evidence>
<evidence type="ECO:0000256" key="1">
    <source>
        <dbReference type="ARBA" id="ARBA00009175"/>
    </source>
</evidence>
<accession>A0A6N9HG71</accession>
<evidence type="ECO:0000313" key="9">
    <source>
        <dbReference type="Proteomes" id="UP000448575"/>
    </source>
</evidence>
<reference evidence="8 9" key="1">
    <citation type="submission" date="2019-12" db="EMBL/GenBank/DDBJ databases">
        <title>Novel species isolated from a subtropical stream in China.</title>
        <authorList>
            <person name="Lu H."/>
        </authorList>
    </citation>
    <scope>NUCLEOTIDE SEQUENCE [LARGE SCALE GENOMIC DNA]</scope>
    <source>
        <strain evidence="8 9">DS3</strain>
    </source>
</reference>
<evidence type="ECO:0000313" key="8">
    <source>
        <dbReference type="EMBL" id="MYN02083.1"/>
    </source>
</evidence>
<dbReference type="InterPro" id="IPR050682">
    <property type="entry name" value="ModA/WtpA"/>
</dbReference>
<evidence type="ECO:0000256" key="3">
    <source>
        <dbReference type="ARBA" id="ARBA00022723"/>
    </source>
</evidence>
<feature type="binding site" evidence="6">
    <location>
        <position position="164"/>
    </location>
    <ligand>
        <name>molybdate</name>
        <dbReference type="ChEBI" id="CHEBI:36264"/>
    </ligand>
</feature>
<protein>
    <submittedName>
        <fullName evidence="8">Molybdate ABC transporter substrate-binding protein</fullName>
    </submittedName>
</protein>
<dbReference type="FunFam" id="3.40.190.10:FF:000035">
    <property type="entry name" value="Molybdate ABC transporter substrate-binding protein"/>
    <property type="match status" value="1"/>
</dbReference>
<dbReference type="PANTHER" id="PTHR30632">
    <property type="entry name" value="MOLYBDATE-BINDING PERIPLASMIC PROTEIN"/>
    <property type="match status" value="1"/>
</dbReference>
<dbReference type="PANTHER" id="PTHR30632:SF0">
    <property type="entry name" value="SULFATE-BINDING PROTEIN"/>
    <property type="match status" value="1"/>
</dbReference>
<name>A0A6N9HG71_9BURK</name>
<comment type="similarity">
    <text evidence="1">Belongs to the bacterial solute-binding protein ModA family.</text>
</comment>
<dbReference type="PIRSF" id="PIRSF004846">
    <property type="entry name" value="ModA"/>
    <property type="match status" value="1"/>
</dbReference>
<keyword evidence="9" id="KW-1185">Reference proteome</keyword>
<keyword evidence="4 7" id="KW-0732">Signal</keyword>
<dbReference type="NCBIfam" id="TIGR01256">
    <property type="entry name" value="modA"/>
    <property type="match status" value="1"/>
</dbReference>
<feature type="binding site" evidence="6">
    <location>
        <position position="57"/>
    </location>
    <ligand>
        <name>molybdate</name>
        <dbReference type="ChEBI" id="CHEBI:36264"/>
    </ligand>
</feature>
<sequence length="245" mass="25412">MGRMSALLLSLCTAGHAAAADITVSAAASLNNAFREAAAAYEAAHPGHKVRLNFGASDALVAQIAKGAPVDVFASADQEAMDKAQPHVAQGTRRDFASNRLVVAAPAASKLQWRTLADLGQPGVQRLTTGNPASVPAGRYARSALEKAGQWQALEPKFVFATNVRQALDYIARGEVEAGLVYQTDVASQADKVRAVLAVPTTAPISYPLAVLKDAPNAAGARGFADFIMSPGGQAILARHGFGKP</sequence>
<keyword evidence="2 6" id="KW-0500">Molybdenum</keyword>
<dbReference type="EMBL" id="WWCJ01000005">
    <property type="protein sequence ID" value="MYN02083.1"/>
    <property type="molecule type" value="Genomic_DNA"/>
</dbReference>
<evidence type="ECO:0000256" key="6">
    <source>
        <dbReference type="PIRSR" id="PIRSR004846-1"/>
    </source>
</evidence>
<evidence type="ECO:0000256" key="5">
    <source>
        <dbReference type="ARBA" id="ARBA00062515"/>
    </source>
</evidence>
<dbReference type="Pfam" id="PF13531">
    <property type="entry name" value="SBP_bac_11"/>
    <property type="match status" value="1"/>
</dbReference>
<feature type="binding site" evidence="6">
    <location>
        <position position="137"/>
    </location>
    <ligand>
        <name>molybdate</name>
        <dbReference type="ChEBI" id="CHEBI:36264"/>
    </ligand>
</feature>